<reference evidence="1 2" key="1">
    <citation type="journal article" date="2018" name="Nat. Biotechnol.">
        <title>A standardized bacterial taxonomy based on genome phylogeny substantially revises the tree of life.</title>
        <authorList>
            <person name="Parks D.H."/>
            <person name="Chuvochina M."/>
            <person name="Waite D.W."/>
            <person name="Rinke C."/>
            <person name="Skarshewski A."/>
            <person name="Chaumeil P.A."/>
            <person name="Hugenholtz P."/>
        </authorList>
    </citation>
    <scope>NUCLEOTIDE SEQUENCE [LARGE SCALE GENOMIC DNA]</scope>
    <source>
        <strain evidence="1">UBA9667</strain>
    </source>
</reference>
<comment type="caution">
    <text evidence="1">The sequence shown here is derived from an EMBL/GenBank/DDBJ whole genome shotgun (WGS) entry which is preliminary data.</text>
</comment>
<dbReference type="EMBL" id="DPVG01000112">
    <property type="protein sequence ID" value="HCK23763.1"/>
    <property type="molecule type" value="Genomic_DNA"/>
</dbReference>
<evidence type="ECO:0000313" key="2">
    <source>
        <dbReference type="Proteomes" id="UP000263098"/>
    </source>
</evidence>
<gene>
    <name evidence="1" type="ORF">DHW31_03115</name>
</gene>
<accession>A0A3D2SBZ1</accession>
<evidence type="ECO:0000313" key="1">
    <source>
        <dbReference type="EMBL" id="HCK23763.1"/>
    </source>
</evidence>
<dbReference type="AlphaFoldDB" id="A0A3D2SBZ1"/>
<protein>
    <submittedName>
        <fullName evidence="1">Uncharacterized protein</fullName>
    </submittedName>
</protein>
<organism evidence="1 2">
    <name type="scientific">Bacteroides graminisolvens</name>
    <dbReference type="NCBI Taxonomy" id="477666"/>
    <lineage>
        <taxon>Bacteria</taxon>
        <taxon>Pseudomonadati</taxon>
        <taxon>Bacteroidota</taxon>
        <taxon>Bacteroidia</taxon>
        <taxon>Bacteroidales</taxon>
        <taxon>Bacteroidaceae</taxon>
        <taxon>Bacteroides</taxon>
    </lineage>
</organism>
<name>A0A3D2SBZ1_9BACE</name>
<dbReference type="Proteomes" id="UP000263098">
    <property type="component" value="Unassembled WGS sequence"/>
</dbReference>
<sequence length="718" mass="76817">MRHVATGQITLLDSNDYLSTGLTAPSNPVAGVTLWVDTSVTPNQLKKWNGTAWEIVSDAQAAIDKAKQDAIDDAAKKYVTNSTFSTNFTQLSDSINTKVSQIDFNSLSTRVSSAEQKITSDAIISTVSSTITTAKNEAINAAATDATTKANNAKSSAISAAATDATTKANTAESNAKTYSNNTFTPLTTYNTKIAQLESSISLKADSTTVNGINTRLSSAEAKITPDAINLTVKSQITTAVNDVQVGGRNLFKNSEYVALNAYNNVGSFSQLYGLTFNPADYIGETFTISLYAKSPNGLTELRMYNSNGNPRYFSFNTLLDSALSSDWKHYSYSFINTDRGSSFLPSDKIEIYAPSRMGVLVKNIKVERGNKATDWTPAPEDVDASIALRPTTEEIKSQFTMDSSGISILGKKIALTGLVTFSSLASDAQNKINTAQSTAESALTNAGTANLSIGNLQNSLRAMAYQDMVSLAKLDSTIVEGGYIKTSLIDANAIITGSLLANKIAATDITTNRLTIGAGARIGDLYIYDGGLNTNQQGIVAMGENYMGLSRSALSLFYNNYGTQGAGWSRYLSTRAVPGSLSVKCVTSNSNFTDPGLQIEVSGNSDNTAINILAGHISGFRLKMRTVTTSQTLSVADGIIISEADSEITLTLPSSPGNGKMYFIRKNGGGRIWISGSYIINDGDWYREQSTRVQLNRGGLGILMFNGTYWTWNNMNG</sequence>
<proteinExistence type="predicted"/>